<accession>A0ABT2TZJ0</accession>
<dbReference type="SUPFAM" id="SSF56796">
    <property type="entry name" value="Dehydroquinate synthase-like"/>
    <property type="match status" value="1"/>
</dbReference>
<name>A0ABT2TZJ0_9FIRM</name>
<reference evidence="1 2" key="1">
    <citation type="journal article" date="2021" name="ISME Commun">
        <title>Automated analysis of genomic sequences facilitates high-throughput and comprehensive description of bacteria.</title>
        <authorList>
            <person name="Hitch T.C.A."/>
        </authorList>
    </citation>
    <scope>NUCLEOTIDE SEQUENCE [LARGE SCALE GENOMIC DNA]</scope>
    <source>
        <strain evidence="1 2">Sanger_23</strain>
    </source>
</reference>
<keyword evidence="2" id="KW-1185">Reference proteome</keyword>
<dbReference type="RefSeq" id="WP_262583389.1">
    <property type="nucleotide sequence ID" value="NZ_JAOQJL010000060.1"/>
</dbReference>
<comment type="caution">
    <text evidence="1">The sequence shown here is derived from an EMBL/GenBank/DDBJ whole genome shotgun (WGS) entry which is preliminary data.</text>
</comment>
<gene>
    <name evidence="1" type="ORF">OCV61_17860</name>
</gene>
<evidence type="ECO:0000313" key="1">
    <source>
        <dbReference type="EMBL" id="MCU6767231.1"/>
    </source>
</evidence>
<organism evidence="1 2">
    <name type="scientific">Blautia ammoniilytica</name>
    <dbReference type="NCBI Taxonomy" id="2981782"/>
    <lineage>
        <taxon>Bacteria</taxon>
        <taxon>Bacillati</taxon>
        <taxon>Bacillota</taxon>
        <taxon>Clostridia</taxon>
        <taxon>Lachnospirales</taxon>
        <taxon>Lachnospiraceae</taxon>
        <taxon>Blautia</taxon>
    </lineage>
</organism>
<evidence type="ECO:0000313" key="2">
    <source>
        <dbReference type="Proteomes" id="UP001652409"/>
    </source>
</evidence>
<sequence length="42" mass="5134">MNNFTFHIPTDIRVGKDQIQCLLEELAKYGKKVLLVYWWREH</sequence>
<protein>
    <submittedName>
        <fullName evidence="1">Uncharacterized protein</fullName>
    </submittedName>
</protein>
<proteinExistence type="predicted"/>
<dbReference type="EMBL" id="JAOQJL010000060">
    <property type="protein sequence ID" value="MCU6767231.1"/>
    <property type="molecule type" value="Genomic_DNA"/>
</dbReference>
<dbReference type="Proteomes" id="UP001652409">
    <property type="component" value="Unassembled WGS sequence"/>
</dbReference>